<gene>
    <name evidence="2" type="ORF">NCTC9935_00481</name>
</gene>
<keyword evidence="1" id="KW-0472">Membrane</keyword>
<dbReference type="EMBL" id="UAPR01000001">
    <property type="protein sequence ID" value="SPT54928.1"/>
    <property type="molecule type" value="Genomic_DNA"/>
</dbReference>
<reference evidence="2 3" key="1">
    <citation type="submission" date="2018-06" db="EMBL/GenBank/DDBJ databases">
        <authorList>
            <consortium name="Pathogen Informatics"/>
            <person name="Doyle S."/>
        </authorList>
    </citation>
    <scope>NUCLEOTIDE SEQUENCE [LARGE SCALE GENOMIC DNA]</scope>
    <source>
        <strain evidence="2 3">NCTC9935</strain>
    </source>
</reference>
<accession>A0A2X0UCS6</accession>
<keyword evidence="1" id="KW-0812">Transmembrane</keyword>
<evidence type="ECO:0000313" key="3">
    <source>
        <dbReference type="Proteomes" id="UP000250192"/>
    </source>
</evidence>
<sequence length="30" mass="3369">MFDSLPDIPRLFTALAEWGAALVYVFVVAR</sequence>
<feature type="transmembrane region" description="Helical" evidence="1">
    <location>
        <begin position="12"/>
        <end position="29"/>
    </location>
</feature>
<evidence type="ECO:0000256" key="1">
    <source>
        <dbReference type="SAM" id="Phobius"/>
    </source>
</evidence>
<keyword evidence="3" id="KW-1185">Reference proteome</keyword>
<proteinExistence type="predicted"/>
<keyword evidence="1" id="KW-1133">Transmembrane helix</keyword>
<dbReference type="Proteomes" id="UP000250192">
    <property type="component" value="Unassembled WGS sequence"/>
</dbReference>
<evidence type="ECO:0000313" key="2">
    <source>
        <dbReference type="EMBL" id="SPT54928.1"/>
    </source>
</evidence>
<organism evidence="2 3">
    <name type="scientific">Schaalia odontolytica</name>
    <dbReference type="NCBI Taxonomy" id="1660"/>
    <lineage>
        <taxon>Bacteria</taxon>
        <taxon>Bacillati</taxon>
        <taxon>Actinomycetota</taxon>
        <taxon>Actinomycetes</taxon>
        <taxon>Actinomycetales</taxon>
        <taxon>Actinomycetaceae</taxon>
        <taxon>Schaalia</taxon>
    </lineage>
</organism>
<protein>
    <submittedName>
        <fullName evidence="2">Uncharacterized protein</fullName>
    </submittedName>
</protein>
<dbReference type="AlphaFoldDB" id="A0A2X0UCS6"/>
<name>A0A2X0UCS6_9ACTO</name>